<sequence>MYAAAVLVDRLSLWLWGTFFLDMVVAWRINMARKLTRRSFLKVAGVSATTLAVAACAAPGPAAAPAEGDMAEGAPSAERVEIEFMNWWGSHREALMDEAIANFHDMNSDVQVNNSVQPWDGRAERAATAVASNNPPALIMTQRVETYQFAHENLILPIDDYVQASGIDPDAIFYAGEINNQRWQGQLYSFPLPTGGGNTGQYFYNKTVLAEAGLDPETPVATWQELTEASRAITQLDDLGVTVMGANLGGGAFGFGRWLYCNAGQFVSDDARTIMFGSAEGVETLEWMVDFTNEINGGIDNANEFFAGTSDTSADHPYYNEKLGFLFTGVWQFGHLQATDPDMWADTSTWGVGQMPYNSNNADAAHAGVAGLAGSWGYVIPVATPQDQADAAYQWLEFFGTHEQGGCLFLFNQGRPSPVAQCNENPAYYDDNPYWSTVLKSLASDVSVAVTPVQARINDVVGTIVDEAYFDQHSPADALAKGVEESQRILDEFWAG</sequence>
<feature type="transmembrane region" description="Helical" evidence="1">
    <location>
        <begin position="12"/>
        <end position="29"/>
    </location>
</feature>
<organism evidence="2">
    <name type="scientific">Caldilineaceae bacterium SB0662_bin_9</name>
    <dbReference type="NCBI Taxonomy" id="2605258"/>
    <lineage>
        <taxon>Bacteria</taxon>
        <taxon>Bacillati</taxon>
        <taxon>Chloroflexota</taxon>
        <taxon>Caldilineae</taxon>
        <taxon>Caldilineales</taxon>
        <taxon>Caldilineaceae</taxon>
    </lineage>
</organism>
<dbReference type="Pfam" id="PF01547">
    <property type="entry name" value="SBP_bac_1"/>
    <property type="match status" value="1"/>
</dbReference>
<keyword evidence="1" id="KW-1133">Transmembrane helix</keyword>
<dbReference type="Gene3D" id="3.40.190.10">
    <property type="entry name" value="Periplasmic binding protein-like II"/>
    <property type="match status" value="1"/>
</dbReference>
<dbReference type="PROSITE" id="PS51318">
    <property type="entry name" value="TAT"/>
    <property type="match status" value="1"/>
</dbReference>
<dbReference type="InterPro" id="IPR006311">
    <property type="entry name" value="TAT_signal"/>
</dbReference>
<accession>A0A6B1DXF3</accession>
<evidence type="ECO:0000256" key="1">
    <source>
        <dbReference type="SAM" id="Phobius"/>
    </source>
</evidence>
<dbReference type="PANTHER" id="PTHR43649">
    <property type="entry name" value="ARABINOSE-BINDING PROTEIN-RELATED"/>
    <property type="match status" value="1"/>
</dbReference>
<dbReference type="InterPro" id="IPR050490">
    <property type="entry name" value="Bact_solute-bd_prot1"/>
</dbReference>
<name>A0A6B1DXF3_9CHLR</name>
<gene>
    <name evidence="2" type="ORF">F4Y08_14040</name>
</gene>
<dbReference type="PANTHER" id="PTHR43649:SF12">
    <property type="entry name" value="DIACETYLCHITOBIOSE BINDING PROTEIN DASA"/>
    <property type="match status" value="1"/>
</dbReference>
<comment type="caution">
    <text evidence="2">The sequence shown here is derived from an EMBL/GenBank/DDBJ whole genome shotgun (WGS) entry which is preliminary data.</text>
</comment>
<dbReference type="AlphaFoldDB" id="A0A6B1DXF3"/>
<proteinExistence type="predicted"/>
<evidence type="ECO:0000313" key="2">
    <source>
        <dbReference type="EMBL" id="MYD91435.1"/>
    </source>
</evidence>
<protein>
    <submittedName>
        <fullName evidence="2">Extracellular solute-binding protein</fullName>
    </submittedName>
</protein>
<dbReference type="InterPro" id="IPR006059">
    <property type="entry name" value="SBP"/>
</dbReference>
<dbReference type="EMBL" id="VXPY01000095">
    <property type="protein sequence ID" value="MYD91435.1"/>
    <property type="molecule type" value="Genomic_DNA"/>
</dbReference>
<keyword evidence="1" id="KW-0812">Transmembrane</keyword>
<keyword evidence="1" id="KW-0472">Membrane</keyword>
<dbReference type="SUPFAM" id="SSF53850">
    <property type="entry name" value="Periplasmic binding protein-like II"/>
    <property type="match status" value="1"/>
</dbReference>
<reference evidence="2" key="1">
    <citation type="submission" date="2019-09" db="EMBL/GenBank/DDBJ databases">
        <title>Characterisation of the sponge microbiome using genome-centric metagenomics.</title>
        <authorList>
            <person name="Engelberts J.P."/>
            <person name="Robbins S.J."/>
            <person name="De Goeij J.M."/>
            <person name="Aranda M."/>
            <person name="Bell S.C."/>
            <person name="Webster N.S."/>
        </authorList>
    </citation>
    <scope>NUCLEOTIDE SEQUENCE</scope>
    <source>
        <strain evidence="2">SB0662_bin_9</strain>
    </source>
</reference>